<accession>A0A8J3EN53</accession>
<keyword evidence="8" id="KW-1185">Reference proteome</keyword>
<evidence type="ECO:0000259" key="5">
    <source>
        <dbReference type="PROSITE" id="PS51898"/>
    </source>
</evidence>
<dbReference type="GO" id="GO:0006310">
    <property type="term" value="P:DNA recombination"/>
    <property type="evidence" value="ECO:0007669"/>
    <property type="project" value="UniProtKB-KW"/>
</dbReference>
<evidence type="ECO:0000256" key="1">
    <source>
        <dbReference type="ARBA" id="ARBA00008857"/>
    </source>
</evidence>
<dbReference type="InterPro" id="IPR050090">
    <property type="entry name" value="Tyrosine_recombinase_XerCD"/>
</dbReference>
<proteinExistence type="inferred from homology"/>
<dbReference type="Gene3D" id="1.10.443.10">
    <property type="entry name" value="Intergrase catalytic core"/>
    <property type="match status" value="1"/>
</dbReference>
<dbReference type="PROSITE" id="PS51898">
    <property type="entry name" value="TYR_RECOMBINASE"/>
    <property type="match status" value="1"/>
</dbReference>
<keyword evidence="2 4" id="KW-0238">DNA-binding</keyword>
<reference evidence="7" key="1">
    <citation type="journal article" date="2014" name="Int. J. Syst. Evol. Microbiol.">
        <title>Complete genome sequence of Corynebacterium casei LMG S-19264T (=DSM 44701T), isolated from a smear-ripened cheese.</title>
        <authorList>
            <consortium name="US DOE Joint Genome Institute (JGI-PGF)"/>
            <person name="Walter F."/>
            <person name="Albersmeier A."/>
            <person name="Kalinowski J."/>
            <person name="Ruckert C."/>
        </authorList>
    </citation>
    <scope>NUCLEOTIDE SEQUENCE</scope>
    <source>
        <strain evidence="7">CGMCC 1.12777</strain>
    </source>
</reference>
<organism evidence="7 8">
    <name type="scientific">Pullulanibacillus pueri</name>
    <dbReference type="NCBI Taxonomy" id="1437324"/>
    <lineage>
        <taxon>Bacteria</taxon>
        <taxon>Bacillati</taxon>
        <taxon>Bacillota</taxon>
        <taxon>Bacilli</taxon>
        <taxon>Bacillales</taxon>
        <taxon>Sporolactobacillaceae</taxon>
        <taxon>Pullulanibacillus</taxon>
    </lineage>
</organism>
<name>A0A8J3EN53_9BACL</name>
<evidence type="ECO:0000256" key="2">
    <source>
        <dbReference type="ARBA" id="ARBA00023125"/>
    </source>
</evidence>
<comment type="similarity">
    <text evidence="1">Belongs to the 'phage' integrase family.</text>
</comment>
<dbReference type="InterPro" id="IPR002104">
    <property type="entry name" value="Integrase_catalytic"/>
</dbReference>
<dbReference type="GO" id="GO:0015074">
    <property type="term" value="P:DNA integration"/>
    <property type="evidence" value="ECO:0007669"/>
    <property type="project" value="InterPro"/>
</dbReference>
<comment type="caution">
    <text evidence="7">The sequence shown here is derived from an EMBL/GenBank/DDBJ whole genome shotgun (WGS) entry which is preliminary data.</text>
</comment>
<dbReference type="GO" id="GO:0003677">
    <property type="term" value="F:DNA binding"/>
    <property type="evidence" value="ECO:0007669"/>
    <property type="project" value="UniProtKB-UniRule"/>
</dbReference>
<evidence type="ECO:0000256" key="4">
    <source>
        <dbReference type="PROSITE-ProRule" id="PRU01248"/>
    </source>
</evidence>
<dbReference type="AlphaFoldDB" id="A0A8J3EN53"/>
<dbReference type="Pfam" id="PF00589">
    <property type="entry name" value="Phage_integrase"/>
    <property type="match status" value="1"/>
</dbReference>
<feature type="domain" description="Tyr recombinase" evidence="5">
    <location>
        <begin position="147"/>
        <end position="331"/>
    </location>
</feature>
<dbReference type="InterPro" id="IPR011010">
    <property type="entry name" value="DNA_brk_join_enz"/>
</dbReference>
<evidence type="ECO:0000313" key="7">
    <source>
        <dbReference type="EMBL" id="GGH85099.1"/>
    </source>
</evidence>
<gene>
    <name evidence="7" type="primary">xerD</name>
    <name evidence="7" type="ORF">GCM10007096_29700</name>
</gene>
<dbReference type="InterPro" id="IPR010998">
    <property type="entry name" value="Integrase_recombinase_N"/>
</dbReference>
<protein>
    <submittedName>
        <fullName evidence="7">Tyrosine recombinase XerD</fullName>
    </submittedName>
</protein>
<reference evidence="7" key="2">
    <citation type="submission" date="2020-09" db="EMBL/GenBank/DDBJ databases">
        <authorList>
            <person name="Sun Q."/>
            <person name="Zhou Y."/>
        </authorList>
    </citation>
    <scope>NUCLEOTIDE SEQUENCE</scope>
    <source>
        <strain evidence="7">CGMCC 1.12777</strain>
    </source>
</reference>
<dbReference type="RefSeq" id="WP_188498173.1">
    <property type="nucleotide sequence ID" value="NZ_BMFV01000025.1"/>
</dbReference>
<sequence>MCARKAKLYRSKNTANYSTDLSFDWDDLISIYLESCEANGVQESTLIRRRDYFKTFTKYNADNGIKPYEYDTATARAYVSYLRKDHVKHAGNHYVKQQYKTKGLAPATVATIVQLVRSAFTFWIDEEYLGHEFNPFDRIKAKRNDLDNVTALTIDEVKKLLKAPDQRTYAGFRDYVLITLLMDCGLRISEALTLTWHYIDFKSSVIEIRGKIAKNGKTRYVPFSRRTSRLLRELRAEAKTMPEYADPNVFLSVYGNKLDPHRLRQRLRKYAQEAKIKSRVTPHVLRHTFAKYYLLNHGDVMTLQKILGHSSMDMVRRYVQMTDADVQEKHSEFSPIKRL</sequence>
<evidence type="ECO:0000313" key="8">
    <source>
        <dbReference type="Proteomes" id="UP000656813"/>
    </source>
</evidence>
<feature type="domain" description="Core-binding (CB)" evidence="6">
    <location>
        <begin position="23"/>
        <end position="124"/>
    </location>
</feature>
<dbReference type="PROSITE" id="PS51900">
    <property type="entry name" value="CB"/>
    <property type="match status" value="1"/>
</dbReference>
<evidence type="ECO:0000256" key="3">
    <source>
        <dbReference type="ARBA" id="ARBA00023172"/>
    </source>
</evidence>
<dbReference type="EMBL" id="BMFV01000025">
    <property type="protein sequence ID" value="GGH85099.1"/>
    <property type="molecule type" value="Genomic_DNA"/>
</dbReference>
<dbReference type="Gene3D" id="1.10.150.130">
    <property type="match status" value="1"/>
</dbReference>
<dbReference type="Proteomes" id="UP000656813">
    <property type="component" value="Unassembled WGS sequence"/>
</dbReference>
<dbReference type="PANTHER" id="PTHR30349:SF41">
    <property type="entry name" value="INTEGRASE_RECOMBINASE PROTEIN MJ0367-RELATED"/>
    <property type="match status" value="1"/>
</dbReference>
<dbReference type="InterPro" id="IPR013762">
    <property type="entry name" value="Integrase-like_cat_sf"/>
</dbReference>
<dbReference type="PANTHER" id="PTHR30349">
    <property type="entry name" value="PHAGE INTEGRASE-RELATED"/>
    <property type="match status" value="1"/>
</dbReference>
<dbReference type="SUPFAM" id="SSF56349">
    <property type="entry name" value="DNA breaking-rejoining enzymes"/>
    <property type="match status" value="1"/>
</dbReference>
<evidence type="ECO:0000259" key="6">
    <source>
        <dbReference type="PROSITE" id="PS51900"/>
    </source>
</evidence>
<dbReference type="InterPro" id="IPR044068">
    <property type="entry name" value="CB"/>
</dbReference>
<keyword evidence="3" id="KW-0233">DNA recombination</keyword>